<evidence type="ECO:0000313" key="2">
    <source>
        <dbReference type="Proteomes" id="UP000294933"/>
    </source>
</evidence>
<organism evidence="1 2">
    <name type="scientific">Rickenella mellea</name>
    <dbReference type="NCBI Taxonomy" id="50990"/>
    <lineage>
        <taxon>Eukaryota</taxon>
        <taxon>Fungi</taxon>
        <taxon>Dikarya</taxon>
        <taxon>Basidiomycota</taxon>
        <taxon>Agaricomycotina</taxon>
        <taxon>Agaricomycetes</taxon>
        <taxon>Hymenochaetales</taxon>
        <taxon>Rickenellaceae</taxon>
        <taxon>Rickenella</taxon>
    </lineage>
</organism>
<evidence type="ECO:0000313" key="1">
    <source>
        <dbReference type="EMBL" id="TDL13283.1"/>
    </source>
</evidence>
<protein>
    <submittedName>
        <fullName evidence="1">Uncharacterized protein</fullName>
    </submittedName>
</protein>
<reference evidence="1 2" key="1">
    <citation type="submission" date="2018-06" db="EMBL/GenBank/DDBJ databases">
        <title>A transcriptomic atlas of mushroom development highlights an independent origin of complex multicellularity.</title>
        <authorList>
            <consortium name="DOE Joint Genome Institute"/>
            <person name="Krizsan K."/>
            <person name="Almasi E."/>
            <person name="Merenyi Z."/>
            <person name="Sahu N."/>
            <person name="Viragh M."/>
            <person name="Koszo T."/>
            <person name="Mondo S."/>
            <person name="Kiss B."/>
            <person name="Balint B."/>
            <person name="Kues U."/>
            <person name="Barry K."/>
            <person name="Hegedus J.C."/>
            <person name="Henrissat B."/>
            <person name="Johnson J."/>
            <person name="Lipzen A."/>
            <person name="Ohm R."/>
            <person name="Nagy I."/>
            <person name="Pangilinan J."/>
            <person name="Yan J."/>
            <person name="Xiong Y."/>
            <person name="Grigoriev I.V."/>
            <person name="Hibbett D.S."/>
            <person name="Nagy L.G."/>
        </authorList>
    </citation>
    <scope>NUCLEOTIDE SEQUENCE [LARGE SCALE GENOMIC DNA]</scope>
    <source>
        <strain evidence="1 2">SZMC22713</strain>
    </source>
</reference>
<name>A0A4Y7PDD9_9AGAM</name>
<dbReference type="EMBL" id="ML170762">
    <property type="protein sequence ID" value="TDL13283.1"/>
    <property type="molecule type" value="Genomic_DNA"/>
</dbReference>
<sequence>MSEGVIAQVFGEFRLGLNIEAFNEPSSRPQSIEDGGGDADILEPYAALMAIEDN</sequence>
<keyword evidence="2" id="KW-1185">Reference proteome</keyword>
<accession>A0A4Y7PDD9</accession>
<dbReference type="VEuPathDB" id="FungiDB:BD410DRAFT_847112"/>
<dbReference type="Proteomes" id="UP000294933">
    <property type="component" value="Unassembled WGS sequence"/>
</dbReference>
<proteinExistence type="predicted"/>
<gene>
    <name evidence="1" type="ORF">BD410DRAFT_847112</name>
</gene>
<dbReference type="AlphaFoldDB" id="A0A4Y7PDD9"/>